<organism evidence="3 4">
    <name type="scientific">Tahibacter aquaticus</name>
    <dbReference type="NCBI Taxonomy" id="520092"/>
    <lineage>
        <taxon>Bacteria</taxon>
        <taxon>Pseudomonadati</taxon>
        <taxon>Pseudomonadota</taxon>
        <taxon>Gammaproteobacteria</taxon>
        <taxon>Lysobacterales</taxon>
        <taxon>Rhodanobacteraceae</taxon>
        <taxon>Tahibacter</taxon>
    </lineage>
</organism>
<dbReference type="GO" id="GO:0070573">
    <property type="term" value="F:metallodipeptidase activity"/>
    <property type="evidence" value="ECO:0007669"/>
    <property type="project" value="InterPro"/>
</dbReference>
<comment type="caution">
    <text evidence="3">The sequence shown here is derived from an EMBL/GenBank/DDBJ whole genome shotgun (WGS) entry which is preliminary data.</text>
</comment>
<dbReference type="RefSeq" id="WP_133821151.1">
    <property type="nucleotide sequence ID" value="NZ_SNZH01000018.1"/>
</dbReference>
<dbReference type="AlphaFoldDB" id="A0A4R6YNB7"/>
<dbReference type="Proteomes" id="UP000295293">
    <property type="component" value="Unassembled WGS sequence"/>
</dbReference>
<gene>
    <name evidence="3" type="ORF">DFR29_11875</name>
</gene>
<feature type="compositionally biased region" description="Polar residues" evidence="1">
    <location>
        <begin position="58"/>
        <end position="70"/>
    </location>
</feature>
<dbReference type="InterPro" id="IPR006311">
    <property type="entry name" value="TAT_signal"/>
</dbReference>
<dbReference type="Gene3D" id="3.20.20.140">
    <property type="entry name" value="Metal-dependent hydrolases"/>
    <property type="match status" value="1"/>
</dbReference>
<dbReference type="PANTHER" id="PTHR10443">
    <property type="entry name" value="MICROSOMAL DIPEPTIDASE"/>
    <property type="match status" value="1"/>
</dbReference>
<dbReference type="InterPro" id="IPR008257">
    <property type="entry name" value="Pept_M19"/>
</dbReference>
<dbReference type="GO" id="GO:0006508">
    <property type="term" value="P:proteolysis"/>
    <property type="evidence" value="ECO:0007669"/>
    <property type="project" value="InterPro"/>
</dbReference>
<evidence type="ECO:0000256" key="2">
    <source>
        <dbReference type="SAM" id="SignalP"/>
    </source>
</evidence>
<proteinExistence type="predicted"/>
<dbReference type="OrthoDB" id="9804920at2"/>
<evidence type="ECO:0000313" key="3">
    <source>
        <dbReference type="EMBL" id="TDR38932.1"/>
    </source>
</evidence>
<accession>A0A4R6YNB7</accession>
<dbReference type="PROSITE" id="PS51365">
    <property type="entry name" value="RENAL_DIPEPTIDASE_2"/>
    <property type="match status" value="1"/>
</dbReference>
<dbReference type="SUPFAM" id="SSF51556">
    <property type="entry name" value="Metallo-dependent hydrolases"/>
    <property type="match status" value="1"/>
</dbReference>
<name>A0A4R6YNB7_9GAMM</name>
<reference evidence="3 4" key="1">
    <citation type="submission" date="2019-03" db="EMBL/GenBank/DDBJ databases">
        <title>Genomic Encyclopedia of Type Strains, Phase IV (KMG-IV): sequencing the most valuable type-strain genomes for metagenomic binning, comparative biology and taxonomic classification.</title>
        <authorList>
            <person name="Goeker M."/>
        </authorList>
    </citation>
    <scope>NUCLEOTIDE SEQUENCE [LARGE SCALE GENOMIC DNA]</scope>
    <source>
        <strain evidence="3 4">DSM 21667</strain>
    </source>
</reference>
<dbReference type="PANTHER" id="PTHR10443:SF12">
    <property type="entry name" value="DIPEPTIDASE"/>
    <property type="match status" value="1"/>
</dbReference>
<evidence type="ECO:0000313" key="4">
    <source>
        <dbReference type="Proteomes" id="UP000295293"/>
    </source>
</evidence>
<dbReference type="EMBL" id="SNZH01000018">
    <property type="protein sequence ID" value="TDR38932.1"/>
    <property type="molecule type" value="Genomic_DNA"/>
</dbReference>
<protein>
    <submittedName>
        <fullName evidence="3">Membrane dipeptidase</fullName>
    </submittedName>
</protein>
<keyword evidence="2" id="KW-0732">Signal</keyword>
<feature type="chain" id="PRO_5020817343" evidence="2">
    <location>
        <begin position="33"/>
        <end position="399"/>
    </location>
</feature>
<dbReference type="Pfam" id="PF01244">
    <property type="entry name" value="Peptidase_M19"/>
    <property type="match status" value="1"/>
</dbReference>
<dbReference type="InterPro" id="IPR032466">
    <property type="entry name" value="Metal_Hydrolase"/>
</dbReference>
<keyword evidence="4" id="KW-1185">Reference proteome</keyword>
<evidence type="ECO:0000256" key="1">
    <source>
        <dbReference type="SAM" id="MobiDB-lite"/>
    </source>
</evidence>
<sequence length="399" mass="43382">MNDAFPRLARRQFLGLAGAALTAATVPRSVTAAASAVPATAAAEWRDSLIVNALGALNNPNQHESGSPNPAGQELQPRERLHFDARTLKDMRASGLTAVNWTIGFVAGPGDPFERSISDIALYDRMIRDESAHVLKVLKADDILRAKREDKVGIIYGFQNASMVGDTLDRVDIFADLGVRIIQLTYNPANQIGDGSMAPGNRGLTPFGREVVARLNDNRIMVDLSHSGEQTCLEAAKVSRQPISINHTGCRALTDLPRNKTDAELRLVAERGGFVGIYFMPFLHAQGKASADDVVAHIEHAIKVCGEDAVGIGTDGDVTQIDDLEAYRGLLAKEIEERRKAGISAKGESPDTLPFVLDLRGPGQFFDLAARLKQRGHSRSRIDKILGNNFLRYARDIWA</sequence>
<dbReference type="PROSITE" id="PS51318">
    <property type="entry name" value="TAT"/>
    <property type="match status" value="1"/>
</dbReference>
<feature type="region of interest" description="Disordered" evidence="1">
    <location>
        <begin position="57"/>
        <end position="77"/>
    </location>
</feature>
<feature type="signal peptide" evidence="2">
    <location>
        <begin position="1"/>
        <end position="32"/>
    </location>
</feature>